<dbReference type="EMBL" id="BJYZ01000046">
    <property type="protein sequence ID" value="GEO42595.1"/>
    <property type="molecule type" value="Genomic_DNA"/>
</dbReference>
<proteinExistence type="predicted"/>
<evidence type="ECO:0000313" key="1">
    <source>
        <dbReference type="EMBL" id="GEO42595.1"/>
    </source>
</evidence>
<evidence type="ECO:0000313" key="2">
    <source>
        <dbReference type="Proteomes" id="UP000321523"/>
    </source>
</evidence>
<comment type="caution">
    <text evidence="1">The sequence shown here is derived from an EMBL/GenBank/DDBJ whole genome shotgun (WGS) entry which is preliminary data.</text>
</comment>
<gene>
    <name evidence="1" type="ORF">SAE02_67430</name>
</gene>
<protein>
    <submittedName>
        <fullName evidence="1">Uncharacterized protein</fullName>
    </submittedName>
</protein>
<dbReference type="AlphaFoldDB" id="A0A512E1I9"/>
<reference evidence="1 2" key="1">
    <citation type="submission" date="2019-07" db="EMBL/GenBank/DDBJ databases">
        <title>Whole genome shotgun sequence of Skermanella aerolata NBRC 106429.</title>
        <authorList>
            <person name="Hosoyama A."/>
            <person name="Uohara A."/>
            <person name="Ohji S."/>
            <person name="Ichikawa N."/>
        </authorList>
    </citation>
    <scope>NUCLEOTIDE SEQUENCE [LARGE SCALE GENOMIC DNA]</scope>
    <source>
        <strain evidence="1 2">NBRC 106429</strain>
    </source>
</reference>
<sequence length="161" mass="17583">MSDKRKRVEGFCDQAGMEKDSPLRLALLTVMETAETAQEAVKGGARGLTPEGEAELIRRVTDAVAETTEREAERVIRRFDLQMGLRMAMGMLLLLGSGYSLGQANADPVPAASIESGAFMAQLAEMNNLRAIRDHCLKHTVPQNGGTACELPMVWLKRPIQ</sequence>
<dbReference type="Proteomes" id="UP000321523">
    <property type="component" value="Unassembled WGS sequence"/>
</dbReference>
<name>A0A512E1I9_9PROT</name>
<accession>A0A512E1I9</accession>
<organism evidence="1 2">
    <name type="scientific">Skermanella aerolata</name>
    <dbReference type="NCBI Taxonomy" id="393310"/>
    <lineage>
        <taxon>Bacteria</taxon>
        <taxon>Pseudomonadati</taxon>
        <taxon>Pseudomonadota</taxon>
        <taxon>Alphaproteobacteria</taxon>
        <taxon>Rhodospirillales</taxon>
        <taxon>Azospirillaceae</taxon>
        <taxon>Skermanella</taxon>
    </lineage>
</organism>
<dbReference type="RefSeq" id="WP_147041127.1">
    <property type="nucleotide sequence ID" value="NZ_BJYZ01000046.1"/>
</dbReference>
<keyword evidence="2" id="KW-1185">Reference proteome</keyword>